<comment type="similarity">
    <text evidence="2">Belongs to the binding-protein-dependent transport system permease family. HisMQ subfamily.</text>
</comment>
<dbReference type="SUPFAM" id="SSF161098">
    <property type="entry name" value="MetI-like"/>
    <property type="match status" value="1"/>
</dbReference>
<evidence type="ECO:0000256" key="1">
    <source>
        <dbReference type="ARBA" id="ARBA00004651"/>
    </source>
</evidence>
<dbReference type="InterPro" id="IPR043429">
    <property type="entry name" value="ArtM/GltK/GlnP/TcyL/YhdX-like"/>
</dbReference>
<feature type="transmembrane region" description="Helical" evidence="9">
    <location>
        <begin position="20"/>
        <end position="45"/>
    </location>
</feature>
<dbReference type="Pfam" id="PF00528">
    <property type="entry name" value="BPD_transp_1"/>
    <property type="match status" value="1"/>
</dbReference>
<comment type="subcellular location">
    <subcellularLocation>
        <location evidence="1 9">Cell membrane</location>
        <topology evidence="1 9">Multi-pass membrane protein</topology>
    </subcellularLocation>
</comment>
<keyword evidence="7 9" id="KW-1133">Transmembrane helix</keyword>
<gene>
    <name evidence="11" type="ORF">SAMN04487834_101921</name>
</gene>
<dbReference type="PROSITE" id="PS50928">
    <property type="entry name" value="ABC_TM1"/>
    <property type="match status" value="1"/>
</dbReference>
<accession>A0A1H6T2H4</accession>
<evidence type="ECO:0000259" key="10">
    <source>
        <dbReference type="PROSITE" id="PS50928"/>
    </source>
</evidence>
<dbReference type="Proteomes" id="UP000183028">
    <property type="component" value="Unassembled WGS sequence"/>
</dbReference>
<dbReference type="AlphaFoldDB" id="A0A1H6T2H4"/>
<evidence type="ECO:0000256" key="4">
    <source>
        <dbReference type="ARBA" id="ARBA00022475"/>
    </source>
</evidence>
<dbReference type="eggNOG" id="COG0765">
    <property type="taxonomic scope" value="Bacteria"/>
</dbReference>
<evidence type="ECO:0000313" key="11">
    <source>
        <dbReference type="EMBL" id="SEI72324.1"/>
    </source>
</evidence>
<keyword evidence="5 9" id="KW-0812">Transmembrane</keyword>
<dbReference type="OrthoDB" id="9787841at2"/>
<feature type="transmembrane region" description="Helical" evidence="9">
    <location>
        <begin position="66"/>
        <end position="88"/>
    </location>
</feature>
<evidence type="ECO:0000256" key="5">
    <source>
        <dbReference type="ARBA" id="ARBA00022692"/>
    </source>
</evidence>
<evidence type="ECO:0000256" key="9">
    <source>
        <dbReference type="RuleBase" id="RU363032"/>
    </source>
</evidence>
<dbReference type="RefSeq" id="WP_033161701.1">
    <property type="nucleotide sequence ID" value="NZ_CACWHD010000010.1"/>
</dbReference>
<evidence type="ECO:0000256" key="3">
    <source>
        <dbReference type="ARBA" id="ARBA00022448"/>
    </source>
</evidence>
<dbReference type="Gene3D" id="1.10.3720.10">
    <property type="entry name" value="MetI-like"/>
    <property type="match status" value="1"/>
</dbReference>
<feature type="transmembrane region" description="Helical" evidence="9">
    <location>
        <begin position="144"/>
        <end position="166"/>
    </location>
</feature>
<evidence type="ECO:0000256" key="2">
    <source>
        <dbReference type="ARBA" id="ARBA00010072"/>
    </source>
</evidence>
<name>A0A1H6T2H4_9FIRM</name>
<keyword evidence="3 9" id="KW-0813">Transport</keyword>
<evidence type="ECO:0000256" key="6">
    <source>
        <dbReference type="ARBA" id="ARBA00022970"/>
    </source>
</evidence>
<evidence type="ECO:0000256" key="8">
    <source>
        <dbReference type="ARBA" id="ARBA00023136"/>
    </source>
</evidence>
<feature type="transmembrane region" description="Helical" evidence="9">
    <location>
        <begin position="94"/>
        <end position="111"/>
    </location>
</feature>
<dbReference type="GeneID" id="54119114"/>
<dbReference type="GO" id="GO:0006865">
    <property type="term" value="P:amino acid transport"/>
    <property type="evidence" value="ECO:0007669"/>
    <property type="project" value="UniProtKB-KW"/>
</dbReference>
<keyword evidence="12" id="KW-1185">Reference proteome</keyword>
<dbReference type="GO" id="GO:0043190">
    <property type="term" value="C:ATP-binding cassette (ABC) transporter complex"/>
    <property type="evidence" value="ECO:0007669"/>
    <property type="project" value="InterPro"/>
</dbReference>
<dbReference type="CDD" id="cd06261">
    <property type="entry name" value="TM_PBP2"/>
    <property type="match status" value="1"/>
</dbReference>
<keyword evidence="6" id="KW-0029">Amino-acid transport</keyword>
<protein>
    <submittedName>
        <fullName evidence="11">Polar amino acid transport system permease protein</fullName>
    </submittedName>
</protein>
<dbReference type="InterPro" id="IPR000515">
    <property type="entry name" value="MetI-like"/>
</dbReference>
<dbReference type="GO" id="GO:0022857">
    <property type="term" value="F:transmembrane transporter activity"/>
    <property type="evidence" value="ECO:0007669"/>
    <property type="project" value="InterPro"/>
</dbReference>
<reference evidence="12" key="1">
    <citation type="submission" date="2016-10" db="EMBL/GenBank/DDBJ databases">
        <authorList>
            <person name="Varghese N."/>
            <person name="Submissions S."/>
        </authorList>
    </citation>
    <scope>NUCLEOTIDE SEQUENCE [LARGE SCALE GENOMIC DNA]</scope>
    <source>
        <strain evidence="12">DSM 20406</strain>
    </source>
</reference>
<dbReference type="PANTHER" id="PTHR30614:SF20">
    <property type="entry name" value="GLUTAMINE TRANSPORT SYSTEM PERMEASE PROTEIN GLNP"/>
    <property type="match status" value="1"/>
</dbReference>
<feature type="domain" description="ABC transmembrane type-1" evidence="10">
    <location>
        <begin position="21"/>
        <end position="216"/>
    </location>
</feature>
<organism evidence="11 12">
    <name type="scientific">Sharpea azabuensis</name>
    <dbReference type="NCBI Taxonomy" id="322505"/>
    <lineage>
        <taxon>Bacteria</taxon>
        <taxon>Bacillati</taxon>
        <taxon>Bacillota</taxon>
        <taxon>Erysipelotrichia</taxon>
        <taxon>Erysipelotrichales</taxon>
        <taxon>Coprobacillaceae</taxon>
        <taxon>Sharpea</taxon>
    </lineage>
</organism>
<dbReference type="InterPro" id="IPR035906">
    <property type="entry name" value="MetI-like_sf"/>
</dbReference>
<evidence type="ECO:0000256" key="7">
    <source>
        <dbReference type="ARBA" id="ARBA00022989"/>
    </source>
</evidence>
<dbReference type="STRING" id="322505.SAMN04487836_10869"/>
<evidence type="ECO:0000313" key="12">
    <source>
        <dbReference type="Proteomes" id="UP000183028"/>
    </source>
</evidence>
<keyword evidence="8 9" id="KW-0472">Membrane</keyword>
<dbReference type="EMBL" id="FNYK01000019">
    <property type="protein sequence ID" value="SEI72324.1"/>
    <property type="molecule type" value="Genomic_DNA"/>
</dbReference>
<proteinExistence type="inferred from homology"/>
<dbReference type="PANTHER" id="PTHR30614">
    <property type="entry name" value="MEMBRANE COMPONENT OF AMINO ACID ABC TRANSPORTER"/>
    <property type="match status" value="1"/>
</dbReference>
<keyword evidence="4" id="KW-1003">Cell membrane</keyword>
<dbReference type="InterPro" id="IPR010065">
    <property type="entry name" value="AA_ABC_transptr_permease_3TM"/>
</dbReference>
<dbReference type="NCBIfam" id="TIGR01726">
    <property type="entry name" value="HEQRo_perm_3TM"/>
    <property type="match status" value="1"/>
</dbReference>
<sequence length="227" mass="25102">MFPAFSKVVTLENLLILLKGALLSLGLAAGSLLIGLAIAILIALLRFSTKKICHIIANIYVEFFRGTPMLVQIMYLFTVVPIVISLIVGHRVRINPVIVGLIALSLNSGAYQAEYIRGGINGVDKGQKEACETLGLSRTDMMRFVILPQAFRLAIPSMVGEFVTLIKDSSLLMTIGALELFGQANKIGNIYYDYMTPETISIFYYLIMTLTISYFARKLEKRLARSV</sequence>
<feature type="transmembrane region" description="Helical" evidence="9">
    <location>
        <begin position="199"/>
        <end position="216"/>
    </location>
</feature>